<dbReference type="InterPro" id="IPR036770">
    <property type="entry name" value="Ankyrin_rpt-contain_sf"/>
</dbReference>
<keyword evidence="5" id="KW-1185">Reference proteome</keyword>
<dbReference type="STRING" id="1328760.A0A165GKL4"/>
<evidence type="ECO:0000313" key="4">
    <source>
        <dbReference type="EMBL" id="KZF22306.1"/>
    </source>
</evidence>
<dbReference type="PROSITE" id="PS50297">
    <property type="entry name" value="ANK_REP_REGION"/>
    <property type="match status" value="1"/>
</dbReference>
<organism evidence="4 5">
    <name type="scientific">Xylona heveae (strain CBS 132557 / TC161)</name>
    <dbReference type="NCBI Taxonomy" id="1328760"/>
    <lineage>
        <taxon>Eukaryota</taxon>
        <taxon>Fungi</taxon>
        <taxon>Dikarya</taxon>
        <taxon>Ascomycota</taxon>
        <taxon>Pezizomycotina</taxon>
        <taxon>Xylonomycetes</taxon>
        <taxon>Xylonales</taxon>
        <taxon>Xylonaceae</taxon>
        <taxon>Xylona</taxon>
    </lineage>
</organism>
<dbReference type="SMART" id="SM00248">
    <property type="entry name" value="ANK"/>
    <property type="match status" value="4"/>
</dbReference>
<dbReference type="Pfam" id="PF12796">
    <property type="entry name" value="Ank_2"/>
    <property type="match status" value="1"/>
</dbReference>
<dbReference type="Pfam" id="PF00023">
    <property type="entry name" value="Ank"/>
    <property type="match status" value="1"/>
</dbReference>
<proteinExistence type="predicted"/>
<dbReference type="GeneID" id="28897897"/>
<dbReference type="EMBL" id="KV407459">
    <property type="protein sequence ID" value="KZF22306.1"/>
    <property type="molecule type" value="Genomic_DNA"/>
</dbReference>
<evidence type="ECO:0000256" key="3">
    <source>
        <dbReference type="PROSITE-ProRule" id="PRU00023"/>
    </source>
</evidence>
<feature type="repeat" description="ANK" evidence="3">
    <location>
        <begin position="137"/>
        <end position="166"/>
    </location>
</feature>
<name>A0A165GKL4_XYLHT</name>
<evidence type="ECO:0000256" key="1">
    <source>
        <dbReference type="ARBA" id="ARBA00022737"/>
    </source>
</evidence>
<dbReference type="Proteomes" id="UP000076632">
    <property type="component" value="Unassembled WGS sequence"/>
</dbReference>
<sequence length="192" mass="21540">MTLINQSTGQLLRRSCSTPFIHAARWCLTDYRRSFDDEKLCRWLLERGADPNAPCVLDLTPLSVAVQIASFGIIALLFEHGGSIDHGQLLHYAVRRDLKDCIDVLAFVLDRGAPINQIMYENSPASYELQKPFGIGTPLHEAARLGKLDVVDLLLARGADPTRRDVRRQLPVDIAECYNNNEVAERLRGVSR</sequence>
<dbReference type="InParanoid" id="A0A165GKL4"/>
<dbReference type="SUPFAM" id="SSF48403">
    <property type="entry name" value="Ankyrin repeat"/>
    <property type="match status" value="1"/>
</dbReference>
<evidence type="ECO:0000256" key="2">
    <source>
        <dbReference type="ARBA" id="ARBA00023043"/>
    </source>
</evidence>
<dbReference type="InterPro" id="IPR050745">
    <property type="entry name" value="Multifunctional_regulatory"/>
</dbReference>
<evidence type="ECO:0000313" key="5">
    <source>
        <dbReference type="Proteomes" id="UP000076632"/>
    </source>
</evidence>
<reference evidence="4 5" key="1">
    <citation type="journal article" date="2016" name="Fungal Biol.">
        <title>The genome of Xylona heveae provides a window into fungal endophytism.</title>
        <authorList>
            <person name="Gazis R."/>
            <person name="Kuo A."/>
            <person name="Riley R."/>
            <person name="LaButti K."/>
            <person name="Lipzen A."/>
            <person name="Lin J."/>
            <person name="Amirebrahimi M."/>
            <person name="Hesse C.N."/>
            <person name="Spatafora J.W."/>
            <person name="Henrissat B."/>
            <person name="Hainaut M."/>
            <person name="Grigoriev I.V."/>
            <person name="Hibbett D.S."/>
        </authorList>
    </citation>
    <scope>NUCLEOTIDE SEQUENCE [LARGE SCALE GENOMIC DNA]</scope>
    <source>
        <strain evidence="4 5">TC161</strain>
    </source>
</reference>
<keyword evidence="2 3" id="KW-0040">ANK repeat</keyword>
<dbReference type="OMA" id="ETAWDIN"/>
<dbReference type="PANTHER" id="PTHR24189">
    <property type="entry name" value="MYOTROPHIN"/>
    <property type="match status" value="1"/>
</dbReference>
<protein>
    <submittedName>
        <fullName evidence="4">Ankyrin</fullName>
    </submittedName>
</protein>
<accession>A0A165GKL4</accession>
<dbReference type="AlphaFoldDB" id="A0A165GKL4"/>
<dbReference type="InterPro" id="IPR002110">
    <property type="entry name" value="Ankyrin_rpt"/>
</dbReference>
<dbReference type="RefSeq" id="XP_018187861.1">
    <property type="nucleotide sequence ID" value="XM_018332760.1"/>
</dbReference>
<dbReference type="PANTHER" id="PTHR24189:SF50">
    <property type="entry name" value="ANKYRIN REPEAT AND SOCS BOX PROTEIN 2"/>
    <property type="match status" value="1"/>
</dbReference>
<dbReference type="Gene3D" id="1.25.40.20">
    <property type="entry name" value="Ankyrin repeat-containing domain"/>
    <property type="match status" value="2"/>
</dbReference>
<gene>
    <name evidence="4" type="ORF">L228DRAFT_247970</name>
</gene>
<dbReference type="PROSITE" id="PS50088">
    <property type="entry name" value="ANK_REPEAT"/>
    <property type="match status" value="1"/>
</dbReference>
<keyword evidence="1" id="KW-0677">Repeat</keyword>
<dbReference type="OrthoDB" id="426293at2759"/>